<organism evidence="1 2">
    <name type="scientific">Tetrapyrgos nigripes</name>
    <dbReference type="NCBI Taxonomy" id="182062"/>
    <lineage>
        <taxon>Eukaryota</taxon>
        <taxon>Fungi</taxon>
        <taxon>Dikarya</taxon>
        <taxon>Basidiomycota</taxon>
        <taxon>Agaricomycotina</taxon>
        <taxon>Agaricomycetes</taxon>
        <taxon>Agaricomycetidae</taxon>
        <taxon>Agaricales</taxon>
        <taxon>Marasmiineae</taxon>
        <taxon>Marasmiaceae</taxon>
        <taxon>Tetrapyrgos</taxon>
    </lineage>
</organism>
<dbReference type="EMBL" id="JAACJM010000182">
    <property type="protein sequence ID" value="KAF5339685.1"/>
    <property type="molecule type" value="Genomic_DNA"/>
</dbReference>
<protein>
    <submittedName>
        <fullName evidence="1">Uncharacterized protein</fullName>
    </submittedName>
</protein>
<dbReference type="SUPFAM" id="SSF52047">
    <property type="entry name" value="RNI-like"/>
    <property type="match status" value="1"/>
</dbReference>
<dbReference type="Gene3D" id="3.80.10.10">
    <property type="entry name" value="Ribonuclease Inhibitor"/>
    <property type="match status" value="1"/>
</dbReference>
<dbReference type="InterPro" id="IPR032675">
    <property type="entry name" value="LRR_dom_sf"/>
</dbReference>
<keyword evidence="2" id="KW-1185">Reference proteome</keyword>
<dbReference type="AlphaFoldDB" id="A0A8H5FJP0"/>
<dbReference type="OrthoDB" id="2631350at2759"/>
<gene>
    <name evidence="1" type="ORF">D9758_014893</name>
</gene>
<name>A0A8H5FJP0_9AGAR</name>
<sequence>MPYSQCLLPQELFDLILDDDDLGRKDFLSCAISFKAISDPALKRVWGSMDSVFPFLRLLPNFRLVGNTYLLTSPLENASLCQFDYYLPMMKEFCCHPNGIYHTGDIFATIDDSVYTQLLQIRLQPFPSLRNFDITFQGPWSLITRIFMSSSLAEASFSFPDEFGGEPLDTDTYMSTFADAVEQNAPNFHRLTVDSMYSPQERLHVFPAISRLSNLRYFSIVETGYETRVALLQDIQSLGHLANLEELRLSMDVTLFDAEEPSESSQVQLRTSPNFFPNLKKAFLDIEAESVVVEILNSWQNTPLEYLEFEDRNEKPDKDPKLEDLLQMITWPKSLTHFDFTAIVDLNMFIQALKGVSLRFLTIYPLNTVTETDFSVICSTWPQLTVLHVKCITERNHLPTAKVFRTLCERCPKLEEVTLDVNLFSLPTLRKYMASTSSVHHSIPILTHFGFSSSVYALWVKKPLHRD</sequence>
<reference evidence="1 2" key="1">
    <citation type="journal article" date="2020" name="ISME J.">
        <title>Uncovering the hidden diversity of litter-decomposition mechanisms in mushroom-forming fungi.</title>
        <authorList>
            <person name="Floudas D."/>
            <person name="Bentzer J."/>
            <person name="Ahren D."/>
            <person name="Johansson T."/>
            <person name="Persson P."/>
            <person name="Tunlid A."/>
        </authorList>
    </citation>
    <scope>NUCLEOTIDE SEQUENCE [LARGE SCALE GENOMIC DNA]</scope>
    <source>
        <strain evidence="1 2">CBS 291.85</strain>
    </source>
</reference>
<accession>A0A8H5FJP0</accession>
<comment type="caution">
    <text evidence="1">The sequence shown here is derived from an EMBL/GenBank/DDBJ whole genome shotgun (WGS) entry which is preliminary data.</text>
</comment>
<evidence type="ECO:0000313" key="2">
    <source>
        <dbReference type="Proteomes" id="UP000559256"/>
    </source>
</evidence>
<proteinExistence type="predicted"/>
<evidence type="ECO:0000313" key="1">
    <source>
        <dbReference type="EMBL" id="KAF5339685.1"/>
    </source>
</evidence>
<dbReference type="Proteomes" id="UP000559256">
    <property type="component" value="Unassembled WGS sequence"/>
</dbReference>